<dbReference type="OrthoDB" id="7468374at2"/>
<organism evidence="1 2">
    <name type="scientific">Alteriqipengyuania halimionae</name>
    <dbReference type="NCBI Taxonomy" id="1926630"/>
    <lineage>
        <taxon>Bacteria</taxon>
        <taxon>Pseudomonadati</taxon>
        <taxon>Pseudomonadota</taxon>
        <taxon>Alphaproteobacteria</taxon>
        <taxon>Sphingomonadales</taxon>
        <taxon>Erythrobacteraceae</taxon>
        <taxon>Alteriqipengyuania</taxon>
    </lineage>
</organism>
<dbReference type="Proteomes" id="UP000429229">
    <property type="component" value="Unassembled WGS sequence"/>
</dbReference>
<proteinExistence type="predicted"/>
<reference evidence="1 2" key="1">
    <citation type="submission" date="2019-12" db="EMBL/GenBank/DDBJ databases">
        <title>Genomic-based taxomic classification of the family Erythrobacteraceae.</title>
        <authorList>
            <person name="Xu L."/>
        </authorList>
    </citation>
    <scope>NUCLEOTIDE SEQUENCE [LARGE SCALE GENOMIC DNA]</scope>
    <source>
        <strain evidence="1 2">LMG 29519</strain>
    </source>
</reference>
<keyword evidence="2" id="KW-1185">Reference proteome</keyword>
<dbReference type="PANTHER" id="PTHR34387:SF1">
    <property type="entry name" value="PERIPLASMIC IMMUNOGENIC PROTEIN"/>
    <property type="match status" value="1"/>
</dbReference>
<dbReference type="EMBL" id="WTYR01000001">
    <property type="protein sequence ID" value="MXP08824.1"/>
    <property type="molecule type" value="Genomic_DNA"/>
</dbReference>
<name>A0A6I4U0R2_9SPHN</name>
<evidence type="ECO:0000313" key="1">
    <source>
        <dbReference type="EMBL" id="MXP08824.1"/>
    </source>
</evidence>
<dbReference type="GO" id="GO:0006974">
    <property type="term" value="P:DNA damage response"/>
    <property type="evidence" value="ECO:0007669"/>
    <property type="project" value="TreeGrafter"/>
</dbReference>
<gene>
    <name evidence="1" type="ORF">GRI68_01340</name>
</gene>
<dbReference type="Pfam" id="PF04402">
    <property type="entry name" value="SIMPL"/>
    <property type="match status" value="1"/>
</dbReference>
<dbReference type="InterPro" id="IPR052022">
    <property type="entry name" value="26kDa_periplasmic_antigen"/>
</dbReference>
<comment type="caution">
    <text evidence="1">The sequence shown here is derived from an EMBL/GenBank/DDBJ whole genome shotgun (WGS) entry which is preliminary data.</text>
</comment>
<dbReference type="InterPro" id="IPR007497">
    <property type="entry name" value="SIMPL/DUF541"/>
</dbReference>
<protein>
    <submittedName>
        <fullName evidence="1">DUF541 domain-containing protein</fullName>
    </submittedName>
</protein>
<dbReference type="Gene3D" id="3.30.70.2970">
    <property type="entry name" value="Protein of unknown function (DUF541), domain 2"/>
    <property type="match status" value="1"/>
</dbReference>
<dbReference type="Gene3D" id="3.30.110.170">
    <property type="entry name" value="Protein of unknown function (DUF541), domain 1"/>
    <property type="match status" value="1"/>
</dbReference>
<dbReference type="PANTHER" id="PTHR34387">
    <property type="entry name" value="SLR1258 PROTEIN"/>
    <property type="match status" value="1"/>
</dbReference>
<dbReference type="AlphaFoldDB" id="A0A6I4U0R2"/>
<accession>A0A6I4U0R2</accession>
<sequence>MRQIGRAAIGGGASSGRFAVSKRTALIFAAPLALAACGDQVYDPRGVDHKETLLSVSATGEAETTPDEARFQAGVQKIASSAKAASEAVAEDIDKIVAALEKNGIAEKDIQTRNVGVQRIDYGPQRGKFQASNVVSVTVRDVDKTGAVVAAVTDVGANIVSGPDFRMSDAETAANSAYGNAYKAALARAEAYADAAGMKVNRVLTIRDAGGSQGGRYLPGAMPPPPVRTAAIAEQASQDAGYNGRIMAGQTQSTVSVQVDFALVPK</sequence>
<evidence type="ECO:0000313" key="2">
    <source>
        <dbReference type="Proteomes" id="UP000429229"/>
    </source>
</evidence>